<protein>
    <submittedName>
        <fullName evidence="1">Ferric uptake regulation protein</fullName>
    </submittedName>
</protein>
<proteinExistence type="predicted"/>
<evidence type="ECO:0000313" key="1">
    <source>
        <dbReference type="EMBL" id="DAD92976.1"/>
    </source>
</evidence>
<name>A0A8S5NFJ8_9CAUD</name>
<reference evidence="1" key="1">
    <citation type="journal article" date="2021" name="Proc. Natl. Acad. Sci. U.S.A.">
        <title>A Catalog of Tens of Thousands of Viruses from Human Metagenomes Reveals Hidden Associations with Chronic Diseases.</title>
        <authorList>
            <person name="Tisza M.J."/>
            <person name="Buck C.B."/>
        </authorList>
    </citation>
    <scope>NUCLEOTIDE SEQUENCE</scope>
    <source>
        <strain evidence="1">Ctrok7</strain>
    </source>
</reference>
<organism evidence="1">
    <name type="scientific">Siphoviridae sp. ctrok7</name>
    <dbReference type="NCBI Taxonomy" id="2826480"/>
    <lineage>
        <taxon>Viruses</taxon>
        <taxon>Duplodnaviria</taxon>
        <taxon>Heunggongvirae</taxon>
        <taxon>Uroviricota</taxon>
        <taxon>Caudoviricetes</taxon>
    </lineage>
</organism>
<accession>A0A8S5NFJ8</accession>
<sequence>MDFIVKNKWINELHLKGNKLMLYAMIHAYCIRYGEYSKGILYLSKCLGINKSTVIDCLKWLCEKGLLIKSVQPVAEPDVYKISIS</sequence>
<dbReference type="EMBL" id="BK015149">
    <property type="protein sequence ID" value="DAD92976.1"/>
    <property type="molecule type" value="Genomic_DNA"/>
</dbReference>